<sequence length="304" mass="33266">MRFANTSMAEKFENNFELLPTDLGWDRASQFGDVNPFNWVLVVLAWYNSTLADGAKLELSDRFGETARMHLNLYYNSSLPEEETQEDAANVVDFLYLFSRPNYVIGQYYDQHIVNEFRETQGETLPNRPDTFISFSLDTGSADDGASVVVPEDPNDDAINDGSIPDAPDPAIGEKEPDFSQLGISEQCSNAIKDFNEQQRTFGPARRCGNCLDTALSDVPGLNGTEAISEAADQGLLNSCCFLGCPGLFEEFVGILESECTEANIASALEFYRTLSDSMSTACQGAQEVEEACGGRRSDAPGEG</sequence>
<name>A0ABQ7GJQ8_DUNSA</name>
<evidence type="ECO:0000313" key="2">
    <source>
        <dbReference type="Proteomes" id="UP000815325"/>
    </source>
</evidence>
<proteinExistence type="predicted"/>
<comment type="caution">
    <text evidence="1">The sequence shown here is derived from an EMBL/GenBank/DDBJ whole genome shotgun (WGS) entry which is preliminary data.</text>
</comment>
<accession>A0ABQ7GJQ8</accession>
<keyword evidence="2" id="KW-1185">Reference proteome</keyword>
<evidence type="ECO:0000313" key="1">
    <source>
        <dbReference type="EMBL" id="KAF5834838.1"/>
    </source>
</evidence>
<organism evidence="1 2">
    <name type="scientific">Dunaliella salina</name>
    <name type="common">Green alga</name>
    <name type="synonym">Protococcus salinus</name>
    <dbReference type="NCBI Taxonomy" id="3046"/>
    <lineage>
        <taxon>Eukaryota</taxon>
        <taxon>Viridiplantae</taxon>
        <taxon>Chlorophyta</taxon>
        <taxon>core chlorophytes</taxon>
        <taxon>Chlorophyceae</taxon>
        <taxon>CS clade</taxon>
        <taxon>Chlamydomonadales</taxon>
        <taxon>Dunaliellaceae</taxon>
        <taxon>Dunaliella</taxon>
    </lineage>
</organism>
<gene>
    <name evidence="1" type="ORF">DUNSADRAFT_8378</name>
</gene>
<dbReference type="EMBL" id="MU069736">
    <property type="protein sequence ID" value="KAF5834838.1"/>
    <property type="molecule type" value="Genomic_DNA"/>
</dbReference>
<dbReference type="Proteomes" id="UP000815325">
    <property type="component" value="Unassembled WGS sequence"/>
</dbReference>
<reference evidence="1" key="1">
    <citation type="submission" date="2017-08" db="EMBL/GenBank/DDBJ databases">
        <authorList>
            <person name="Polle J.E."/>
            <person name="Barry K."/>
            <person name="Cushman J."/>
            <person name="Schmutz J."/>
            <person name="Tran D."/>
            <person name="Hathwaick L.T."/>
            <person name="Yim W.C."/>
            <person name="Jenkins J."/>
            <person name="Mckie-Krisberg Z.M."/>
            <person name="Prochnik S."/>
            <person name="Lindquist E."/>
            <person name="Dockter R.B."/>
            <person name="Adam C."/>
            <person name="Molina H."/>
            <person name="Bunkerborg J."/>
            <person name="Jin E."/>
            <person name="Buchheim M."/>
            <person name="Magnuson J."/>
        </authorList>
    </citation>
    <scope>NUCLEOTIDE SEQUENCE</scope>
    <source>
        <strain evidence="1">CCAP 19/18</strain>
    </source>
</reference>
<protein>
    <submittedName>
        <fullName evidence="1">Uncharacterized protein</fullName>
    </submittedName>
</protein>